<evidence type="ECO:0000313" key="4">
    <source>
        <dbReference type="EMBL" id="GAA4334266.1"/>
    </source>
</evidence>
<dbReference type="InterPro" id="IPR001789">
    <property type="entry name" value="Sig_transdc_resp-reg_receiver"/>
</dbReference>
<dbReference type="Pfam" id="PF00072">
    <property type="entry name" value="Response_reg"/>
    <property type="match status" value="1"/>
</dbReference>
<sequence length="131" mass="14754">MSQAKLVLYADDDEDDRFCLQEAWLSHTGYELRLFESGVELITFLGTNPSPDVCFIILDQNMPQFTGIESLERIRQMKAFEHTPVVLYSTNVQAGNFTQAQSTLKVHLVQKPNSMAEINAVADRIIKLCGS</sequence>
<dbReference type="Gene3D" id="3.40.50.2300">
    <property type="match status" value="1"/>
</dbReference>
<proteinExistence type="predicted"/>
<dbReference type="EMBL" id="BAABGY010000008">
    <property type="protein sequence ID" value="GAA4334266.1"/>
    <property type="molecule type" value="Genomic_DNA"/>
</dbReference>
<feature type="domain" description="Response regulatory" evidence="3">
    <location>
        <begin position="6"/>
        <end position="126"/>
    </location>
</feature>
<organism evidence="4 5">
    <name type="scientific">Flaviaesturariibacter amylovorans</name>
    <dbReference type="NCBI Taxonomy" id="1084520"/>
    <lineage>
        <taxon>Bacteria</taxon>
        <taxon>Pseudomonadati</taxon>
        <taxon>Bacteroidota</taxon>
        <taxon>Chitinophagia</taxon>
        <taxon>Chitinophagales</taxon>
        <taxon>Chitinophagaceae</taxon>
        <taxon>Flaviaestuariibacter</taxon>
    </lineage>
</organism>
<evidence type="ECO:0000256" key="1">
    <source>
        <dbReference type="ARBA" id="ARBA00022553"/>
    </source>
</evidence>
<dbReference type="InterPro" id="IPR011006">
    <property type="entry name" value="CheY-like_superfamily"/>
</dbReference>
<comment type="caution">
    <text evidence="4">The sequence shown here is derived from an EMBL/GenBank/DDBJ whole genome shotgun (WGS) entry which is preliminary data.</text>
</comment>
<keyword evidence="1 2" id="KW-0597">Phosphoprotein</keyword>
<dbReference type="PANTHER" id="PTHR44591:SF3">
    <property type="entry name" value="RESPONSE REGULATORY DOMAIN-CONTAINING PROTEIN"/>
    <property type="match status" value="1"/>
</dbReference>
<dbReference type="Proteomes" id="UP001501725">
    <property type="component" value="Unassembled WGS sequence"/>
</dbReference>
<protein>
    <recommendedName>
        <fullName evidence="3">Response regulatory domain-containing protein</fullName>
    </recommendedName>
</protein>
<accession>A0ABP8H565</accession>
<gene>
    <name evidence="4" type="ORF">GCM10023184_28170</name>
</gene>
<dbReference type="RefSeq" id="WP_345256397.1">
    <property type="nucleotide sequence ID" value="NZ_BAABGY010000008.1"/>
</dbReference>
<name>A0ABP8H565_9BACT</name>
<evidence type="ECO:0000313" key="5">
    <source>
        <dbReference type="Proteomes" id="UP001501725"/>
    </source>
</evidence>
<dbReference type="SUPFAM" id="SSF52172">
    <property type="entry name" value="CheY-like"/>
    <property type="match status" value="1"/>
</dbReference>
<keyword evidence="5" id="KW-1185">Reference proteome</keyword>
<reference evidence="5" key="1">
    <citation type="journal article" date="2019" name="Int. J. Syst. Evol. Microbiol.">
        <title>The Global Catalogue of Microorganisms (GCM) 10K type strain sequencing project: providing services to taxonomists for standard genome sequencing and annotation.</title>
        <authorList>
            <consortium name="The Broad Institute Genomics Platform"/>
            <consortium name="The Broad Institute Genome Sequencing Center for Infectious Disease"/>
            <person name="Wu L."/>
            <person name="Ma J."/>
        </authorList>
    </citation>
    <scope>NUCLEOTIDE SEQUENCE [LARGE SCALE GENOMIC DNA]</scope>
    <source>
        <strain evidence="5">JCM 17919</strain>
    </source>
</reference>
<feature type="modified residue" description="4-aspartylphosphate" evidence="2">
    <location>
        <position position="59"/>
    </location>
</feature>
<dbReference type="InterPro" id="IPR050595">
    <property type="entry name" value="Bact_response_regulator"/>
</dbReference>
<dbReference type="PROSITE" id="PS50110">
    <property type="entry name" value="RESPONSE_REGULATORY"/>
    <property type="match status" value="1"/>
</dbReference>
<dbReference type="PANTHER" id="PTHR44591">
    <property type="entry name" value="STRESS RESPONSE REGULATOR PROTEIN 1"/>
    <property type="match status" value="1"/>
</dbReference>
<evidence type="ECO:0000259" key="3">
    <source>
        <dbReference type="PROSITE" id="PS50110"/>
    </source>
</evidence>
<dbReference type="SMART" id="SM00448">
    <property type="entry name" value="REC"/>
    <property type="match status" value="1"/>
</dbReference>
<evidence type="ECO:0000256" key="2">
    <source>
        <dbReference type="PROSITE-ProRule" id="PRU00169"/>
    </source>
</evidence>